<name>A0A2C5YUQ7_9HYPO</name>
<protein>
    <recommendedName>
        <fullName evidence="3">Sulfatase N-terminal domain-containing protein</fullName>
    </recommendedName>
</protein>
<keyword evidence="5" id="KW-1185">Reference proteome</keyword>
<dbReference type="Gene3D" id="3.40.720.10">
    <property type="entry name" value="Alkaline Phosphatase, subunit A"/>
    <property type="match status" value="1"/>
</dbReference>
<dbReference type="InterPro" id="IPR017850">
    <property type="entry name" value="Alkaline_phosphatase_core_sf"/>
</dbReference>
<keyword evidence="2" id="KW-0812">Transmembrane</keyword>
<keyword evidence="2" id="KW-0472">Membrane</keyword>
<accession>A0A2C5YUQ7</accession>
<dbReference type="InterPro" id="IPR000917">
    <property type="entry name" value="Sulfatase_N"/>
</dbReference>
<dbReference type="Pfam" id="PF00884">
    <property type="entry name" value="Sulfatase"/>
    <property type="match status" value="1"/>
</dbReference>
<dbReference type="Proteomes" id="UP000224854">
    <property type="component" value="Unassembled WGS sequence"/>
</dbReference>
<proteinExistence type="predicted"/>
<evidence type="ECO:0000313" key="5">
    <source>
        <dbReference type="Proteomes" id="UP000224854"/>
    </source>
</evidence>
<feature type="transmembrane region" description="Helical" evidence="2">
    <location>
        <begin position="101"/>
        <end position="128"/>
    </location>
</feature>
<feature type="transmembrane region" description="Helical" evidence="2">
    <location>
        <begin position="35"/>
        <end position="56"/>
    </location>
</feature>
<dbReference type="EMBL" id="NJEU01000773">
    <property type="protein sequence ID" value="PHH70641.1"/>
    <property type="molecule type" value="Genomic_DNA"/>
</dbReference>
<sequence>MATSRHARRGPLPLNNICLLHCCSRIWNSLFASRCASRLVFSIAAIAVITSKFLHVYAHADAFQTSDIMRYGVSFWFQDVAFLLMLRCLLDIQAVASRPSIRFFCMALTSMLVGSVLMLQVISIGFFMVAGSELHWRNIGVAGDSSSWTMLLTGLFSCSIVFFSTFVLAWLLQDLCYLLSRMALTIVKWPFVLVFSKLACRFGLANRDISYHHVSRHDVENCAQLDSMDGSSDTQDEDESLLEKPVPSSPSFSRFTVLLYLFVSLVLIIQLMTTLLRPEDSSLTFMSWTLLLIPFIDFAHSSPTLVKLLAAQGNLENLSWDNITALSEPPVQFSWLPNDVELPGFEDWFHGKEHYSSREDPLKISNLGDSVLPALKGDLRKAKIRHVLLVKLESTRKDVFPIKKDGFIWERLSKSFKNASLPHEARERMATLTPTANFLTGDYNDGFEHSKTKGRGGINVNNAYTTSSYTLKSLAGTLCGITPLVADMNMEESHHVYQPCLAHIFKAFNKIGEGKAKADQKTGDFTSFAWRSSFIQSVTDTFDKQNSEMGVLGYDKQEFIYKEYLKSDAAKLGKVDIPDINYYGMPEVAVKEYIRDAFATAKRDNERVFLTHLTSTTHHPFAMPQGEKYVPLGGDKKLDDLSHYVNAVGYVDRWLAQILEILDDEGVADETLLVFVGDHGLSVPENGGITPYYNANVGNFHVPLVFSHPKLPQVDIDDAVVSLQILPTILDLLVETGSLSKTERQAASNLMGNYEGQSLIRPLRKTSLVTGEGDWQFSVMNPGRATIAVREAGQPQWRLIVPVVDDQEWRFTDLDKDEHEEKPLLSFQFDKLLNLVEDKHGSEAAKWTEKAAFTTRWWLSENAKRWRYKTA</sequence>
<evidence type="ECO:0000313" key="4">
    <source>
        <dbReference type="EMBL" id="PHH70641.1"/>
    </source>
</evidence>
<feature type="region of interest" description="Disordered" evidence="1">
    <location>
        <begin position="227"/>
        <end position="248"/>
    </location>
</feature>
<evidence type="ECO:0000259" key="3">
    <source>
        <dbReference type="Pfam" id="PF00884"/>
    </source>
</evidence>
<evidence type="ECO:0000256" key="2">
    <source>
        <dbReference type="SAM" id="Phobius"/>
    </source>
</evidence>
<gene>
    <name evidence="4" type="ORF">CDD82_7002</name>
</gene>
<dbReference type="PANTHER" id="PTHR43751">
    <property type="entry name" value="SULFATASE"/>
    <property type="match status" value="1"/>
</dbReference>
<dbReference type="InterPro" id="IPR052701">
    <property type="entry name" value="GAG_Ulvan_Degrading_Sulfatases"/>
</dbReference>
<dbReference type="OrthoDB" id="103349at2759"/>
<dbReference type="AlphaFoldDB" id="A0A2C5YUQ7"/>
<organism evidence="4 5">
    <name type="scientific">Ophiocordyceps australis</name>
    <dbReference type="NCBI Taxonomy" id="1399860"/>
    <lineage>
        <taxon>Eukaryota</taxon>
        <taxon>Fungi</taxon>
        <taxon>Dikarya</taxon>
        <taxon>Ascomycota</taxon>
        <taxon>Pezizomycotina</taxon>
        <taxon>Sordariomycetes</taxon>
        <taxon>Hypocreomycetidae</taxon>
        <taxon>Hypocreales</taxon>
        <taxon>Ophiocordycipitaceae</taxon>
        <taxon>Ophiocordyceps</taxon>
    </lineage>
</organism>
<dbReference type="PANTHER" id="PTHR43751:SF3">
    <property type="entry name" value="SULFATASE N-TERMINAL DOMAIN-CONTAINING PROTEIN"/>
    <property type="match status" value="1"/>
</dbReference>
<reference evidence="4 5" key="1">
    <citation type="submission" date="2017-06" db="EMBL/GenBank/DDBJ databases">
        <title>Ant-infecting Ophiocordyceps genomes reveal a high diversity of potential behavioral manipulation genes and a possible major role for enterotoxins.</title>
        <authorList>
            <person name="De Bekker C."/>
            <person name="Evans H.C."/>
            <person name="Brachmann A."/>
            <person name="Hughes D.P."/>
        </authorList>
    </citation>
    <scope>NUCLEOTIDE SEQUENCE [LARGE SCALE GENOMIC DNA]</scope>
    <source>
        <strain evidence="4 5">1348a</strain>
    </source>
</reference>
<feature type="transmembrane region" description="Helical" evidence="2">
    <location>
        <begin position="68"/>
        <end position="89"/>
    </location>
</feature>
<feature type="domain" description="Sulfatase N-terminal" evidence="3">
    <location>
        <begin position="455"/>
        <end position="733"/>
    </location>
</feature>
<dbReference type="SUPFAM" id="SSF53649">
    <property type="entry name" value="Alkaline phosphatase-like"/>
    <property type="match status" value="1"/>
</dbReference>
<evidence type="ECO:0000256" key="1">
    <source>
        <dbReference type="SAM" id="MobiDB-lite"/>
    </source>
</evidence>
<comment type="caution">
    <text evidence="4">The sequence shown here is derived from an EMBL/GenBank/DDBJ whole genome shotgun (WGS) entry which is preliminary data.</text>
</comment>
<feature type="transmembrane region" description="Helical" evidence="2">
    <location>
        <begin position="148"/>
        <end position="172"/>
    </location>
</feature>
<keyword evidence="2" id="KW-1133">Transmembrane helix</keyword>
<feature type="transmembrane region" description="Helical" evidence="2">
    <location>
        <begin position="257"/>
        <end position="276"/>
    </location>
</feature>